<evidence type="ECO:0000313" key="1">
    <source>
        <dbReference type="EMBL" id="RJT23989.1"/>
    </source>
</evidence>
<reference evidence="1 2" key="1">
    <citation type="submission" date="2018-09" db="EMBL/GenBank/DDBJ databases">
        <title>Mesorhizobium carmichaelinearum sp. nov. isolated from Carmichaelinea spp. root nodules in New Zealand.</title>
        <authorList>
            <person name="De Meyer S.E."/>
        </authorList>
    </citation>
    <scope>NUCLEOTIDE SEQUENCE [LARGE SCALE GENOMIC DNA]</scope>
    <source>
        <strain evidence="1 2">ICMP19557</strain>
    </source>
</reference>
<dbReference type="Proteomes" id="UP000272706">
    <property type="component" value="Unassembled WGS sequence"/>
</dbReference>
<comment type="caution">
    <text evidence="1">The sequence shown here is derived from an EMBL/GenBank/DDBJ whole genome shotgun (WGS) entry which is preliminary data.</text>
</comment>
<protein>
    <submittedName>
        <fullName evidence="1">Uncharacterized protein</fullName>
    </submittedName>
</protein>
<dbReference type="EMBL" id="QZWZ01000079">
    <property type="protein sequence ID" value="RJT23989.1"/>
    <property type="molecule type" value="Genomic_DNA"/>
</dbReference>
<keyword evidence="2" id="KW-1185">Reference proteome</keyword>
<sequence length="129" mass="14407">MWRPAVFFLPDDATLKPEMAYDGDPLRRGSQLVPVTQGVDRCQKAGEAFDWSELPVNVAESCGCSVEADIREVAGHKPFMVIALIFRVHMATIGASLPEPRRECPGVFQAPICPVRVCRGREQPDERRR</sequence>
<proteinExistence type="predicted"/>
<gene>
    <name evidence="1" type="ORF">D3227_38040</name>
</gene>
<organism evidence="1 2">
    <name type="scientific">Mesorhizobium waimense</name>
    <dbReference type="NCBI Taxonomy" id="1300307"/>
    <lineage>
        <taxon>Bacteria</taxon>
        <taxon>Pseudomonadati</taxon>
        <taxon>Pseudomonadota</taxon>
        <taxon>Alphaproteobacteria</taxon>
        <taxon>Hyphomicrobiales</taxon>
        <taxon>Phyllobacteriaceae</taxon>
        <taxon>Mesorhizobium</taxon>
    </lineage>
</organism>
<evidence type="ECO:0000313" key="2">
    <source>
        <dbReference type="Proteomes" id="UP000272706"/>
    </source>
</evidence>
<dbReference type="AlphaFoldDB" id="A0A3A5JUN1"/>
<accession>A0A3A5JUN1</accession>
<name>A0A3A5JUN1_9HYPH</name>